<dbReference type="InterPro" id="IPR036397">
    <property type="entry name" value="RNaseH_sf"/>
</dbReference>
<dbReference type="PANTHER" id="PTHR45835:SF99">
    <property type="entry name" value="CHROMO DOMAIN-CONTAINING PROTEIN-RELATED"/>
    <property type="match status" value="1"/>
</dbReference>
<comment type="caution">
    <text evidence="4">The sequence shown here is derived from an EMBL/GenBank/DDBJ whole genome shotgun (WGS) entry which is preliminary data.</text>
</comment>
<evidence type="ECO:0008006" key="6">
    <source>
        <dbReference type="Google" id="ProtNLM"/>
    </source>
</evidence>
<gene>
    <name evidence="4" type="ORF">QYE76_045556</name>
</gene>
<dbReference type="InterPro" id="IPR041588">
    <property type="entry name" value="Integrase_H2C2"/>
</dbReference>
<keyword evidence="5" id="KW-1185">Reference proteome</keyword>
<feature type="compositionally biased region" description="Pro residues" evidence="1">
    <location>
        <begin position="583"/>
        <end position="593"/>
    </location>
</feature>
<feature type="compositionally biased region" description="Basic residues" evidence="1">
    <location>
        <begin position="564"/>
        <end position="574"/>
    </location>
</feature>
<evidence type="ECO:0000259" key="2">
    <source>
        <dbReference type="Pfam" id="PF17921"/>
    </source>
</evidence>
<name>A0AAD8X072_LOLMU</name>
<dbReference type="Gene3D" id="1.10.340.70">
    <property type="match status" value="1"/>
</dbReference>
<dbReference type="InterPro" id="IPR056924">
    <property type="entry name" value="SH3_Tf2-1"/>
</dbReference>
<accession>A0AAD8X072</accession>
<dbReference type="EMBL" id="JAUUTY010000002">
    <property type="protein sequence ID" value="KAK1684708.1"/>
    <property type="molecule type" value="Genomic_DNA"/>
</dbReference>
<organism evidence="4 5">
    <name type="scientific">Lolium multiflorum</name>
    <name type="common">Italian ryegrass</name>
    <name type="synonym">Lolium perenne subsp. multiflorum</name>
    <dbReference type="NCBI Taxonomy" id="4521"/>
    <lineage>
        <taxon>Eukaryota</taxon>
        <taxon>Viridiplantae</taxon>
        <taxon>Streptophyta</taxon>
        <taxon>Embryophyta</taxon>
        <taxon>Tracheophyta</taxon>
        <taxon>Spermatophyta</taxon>
        <taxon>Magnoliopsida</taxon>
        <taxon>Liliopsida</taxon>
        <taxon>Poales</taxon>
        <taxon>Poaceae</taxon>
        <taxon>BOP clade</taxon>
        <taxon>Pooideae</taxon>
        <taxon>Poodae</taxon>
        <taxon>Poeae</taxon>
        <taxon>Poeae Chloroplast Group 2 (Poeae type)</taxon>
        <taxon>Loliodinae</taxon>
        <taxon>Loliinae</taxon>
        <taxon>Lolium</taxon>
    </lineage>
</organism>
<proteinExistence type="predicted"/>
<feature type="region of interest" description="Disordered" evidence="1">
    <location>
        <begin position="560"/>
        <end position="620"/>
    </location>
</feature>
<sequence length="648" mass="71281">MPKRQFLFSAVFGFINLTQEIFSELDETKSQGLIFHGAFQKTEGDTKWGHEVGTPQGGTAKEGPAPPYGVGPSIKETQKGDEDIEKIKENLKEDKAKSFSEDEQGTVWFGKRICVANDPELRKLIFQEAHETPYSIHPGNTKMYMDLKEKFWWNNMKRDIAEYIAKCDVCSRVKAEHQNPAGLLQPLKVPEWKWDQIDYGTSWDDSLSYAEFSYNNSYQASIEMSPFEALYGRKCTTPLLWSGVGERSFFGPDIIQEAEEKVRLIKDRLKIAQSRQKSYADNKRRDVSYEIGDRVYLRISPLRGVKRFGIKGKLAPRFIGPFKILSRKGEVVYEIELPEILSAVHNVFHVSQLKKCHPEMSETPLKDTVPLEEVQLESDLTYQEKPIKILERAERNTRAKTIKFCKVGPTYQRGPLVSGVFHLVTDPDSISARRRPAALTLTGPTSVYVPSATAAGAGGGSEVEFVVVGSGPAPVISISIVDEDSAAGSEVEGFLVGEGPSPMDKAAAGQSGLAPADEADAARSEVEVGFVGAGLALADGAPAGPALADGALGRSEVEGAGPALRRRRRQHCHQTRTPTPRTITPPPPAPPPTAVLMTDQHRPSWASRRPPGLCTQGPTANEHCREEEQKVKSIVVVCSSTVTGRLLI</sequence>
<evidence type="ECO:0000313" key="5">
    <source>
        <dbReference type="Proteomes" id="UP001231189"/>
    </source>
</evidence>
<evidence type="ECO:0000256" key="1">
    <source>
        <dbReference type="SAM" id="MobiDB-lite"/>
    </source>
</evidence>
<dbReference type="PANTHER" id="PTHR45835">
    <property type="entry name" value="YALI0A06105P"/>
    <property type="match status" value="1"/>
</dbReference>
<protein>
    <recommendedName>
        <fullName evidence="6">Retrotransposon protein, putative, Ty3-gypsy subclass</fullName>
    </recommendedName>
</protein>
<feature type="region of interest" description="Disordered" evidence="1">
    <location>
        <begin position="45"/>
        <end position="80"/>
    </location>
</feature>
<feature type="region of interest" description="Disordered" evidence="1">
    <location>
        <begin position="500"/>
        <end position="520"/>
    </location>
</feature>
<dbReference type="Pfam" id="PF24626">
    <property type="entry name" value="SH3_Tf2-1"/>
    <property type="match status" value="1"/>
</dbReference>
<dbReference type="Pfam" id="PF17921">
    <property type="entry name" value="Integrase_H2C2"/>
    <property type="match status" value="1"/>
</dbReference>
<evidence type="ECO:0000313" key="4">
    <source>
        <dbReference type="EMBL" id="KAK1684708.1"/>
    </source>
</evidence>
<evidence type="ECO:0000259" key="3">
    <source>
        <dbReference type="Pfam" id="PF24626"/>
    </source>
</evidence>
<dbReference type="Proteomes" id="UP001231189">
    <property type="component" value="Unassembled WGS sequence"/>
</dbReference>
<feature type="domain" description="Tf2-1-like SH3-like" evidence="3">
    <location>
        <begin position="292"/>
        <end position="357"/>
    </location>
</feature>
<dbReference type="AlphaFoldDB" id="A0AAD8X072"/>
<reference evidence="4" key="1">
    <citation type="submission" date="2023-07" db="EMBL/GenBank/DDBJ databases">
        <title>A chromosome-level genome assembly of Lolium multiflorum.</title>
        <authorList>
            <person name="Chen Y."/>
            <person name="Copetti D."/>
            <person name="Kolliker R."/>
            <person name="Studer B."/>
        </authorList>
    </citation>
    <scope>NUCLEOTIDE SEQUENCE</scope>
    <source>
        <strain evidence="4">02402/16</strain>
        <tissue evidence="4">Leaf</tissue>
    </source>
</reference>
<feature type="domain" description="Integrase zinc-binding" evidence="2">
    <location>
        <begin position="118"/>
        <end position="175"/>
    </location>
</feature>
<dbReference type="Gene3D" id="3.30.420.10">
    <property type="entry name" value="Ribonuclease H-like superfamily/Ribonuclease H"/>
    <property type="match status" value="1"/>
</dbReference>
<dbReference type="GO" id="GO:0003676">
    <property type="term" value="F:nucleic acid binding"/>
    <property type="evidence" value="ECO:0007669"/>
    <property type="project" value="InterPro"/>
</dbReference>